<sequence length="80" mass="9077">MGIVVAGVVDSRRNLVGVYVFNQHESGSEWVVGYFEAHEVEPPHPVCDMKSGGEWEGVVEEIDNETPEIRDFMEKKSQRQ</sequence>
<dbReference type="AlphaFoldDB" id="A0A8T8KIK8"/>
<dbReference type="EMBL" id="CP073368">
    <property type="protein sequence ID" value="QUJ73874.1"/>
    <property type="molecule type" value="Genomic_DNA"/>
</dbReference>
<dbReference type="Proteomes" id="UP000682967">
    <property type="component" value="Plasmid pHsi540"/>
</dbReference>
<dbReference type="RefSeq" id="WP_193363580.1">
    <property type="nucleotide sequence ID" value="NZ_AOLR01000044.1"/>
</dbReference>
<accession>A0A8T8KIK8</accession>
<evidence type="ECO:0000313" key="1">
    <source>
        <dbReference type="EMBL" id="QUJ73874.1"/>
    </source>
</evidence>
<dbReference type="OrthoDB" id="383369at2157"/>
<dbReference type="KEGG" id="hsin:KDQ40_17965"/>
<protein>
    <submittedName>
        <fullName evidence="1">Uncharacterized protein</fullName>
    </submittedName>
</protein>
<keyword evidence="1" id="KW-0614">Plasmid</keyword>
<proteinExistence type="predicted"/>
<name>A0A8T8KIK8_9EURY</name>
<geneLocation type="plasmid" evidence="1 2">
    <name>pHsi540</name>
</geneLocation>
<gene>
    <name evidence="1" type="ORF">KDQ40_17965</name>
</gene>
<organism evidence="1 2">
    <name type="scientific">Haloarcula marismortui ATCC 33800</name>
    <dbReference type="NCBI Taxonomy" id="662476"/>
    <lineage>
        <taxon>Archaea</taxon>
        <taxon>Methanobacteriati</taxon>
        <taxon>Methanobacteriota</taxon>
        <taxon>Stenosarchaea group</taxon>
        <taxon>Halobacteria</taxon>
        <taxon>Halobacteriales</taxon>
        <taxon>Haloarculaceae</taxon>
        <taxon>Haloarcula</taxon>
    </lineage>
</organism>
<reference evidence="1" key="1">
    <citation type="submission" date="2021-04" db="EMBL/GenBank/DDBJ databases">
        <title>Complete Genome sequence and Methylome Analysis of the Haloarchaeon Haloarcula sinaiiensis.</title>
        <authorList>
            <person name="Fomenkov A."/>
            <person name="DasSarma P."/>
            <person name="DasSarma S."/>
            <person name="Roberts R.J."/>
        </authorList>
    </citation>
    <scope>NUCLEOTIDE SEQUENCE</scope>
    <source>
        <strain evidence="1">ATCC 33800</strain>
        <plasmid evidence="1">pHsi540</plasmid>
    </source>
</reference>
<dbReference type="GeneID" id="99616076"/>
<evidence type="ECO:0000313" key="2">
    <source>
        <dbReference type="Proteomes" id="UP000682967"/>
    </source>
</evidence>